<dbReference type="PANTHER" id="PTHR30283">
    <property type="entry name" value="PEROXIDE STRESS RESPONSE PROTEIN YAAA"/>
    <property type="match status" value="1"/>
</dbReference>
<accession>A0ABS4X744</accession>
<organism evidence="1 2">
    <name type="scientific">Brachybacterium sacelli</name>
    <dbReference type="NCBI Taxonomy" id="173364"/>
    <lineage>
        <taxon>Bacteria</taxon>
        <taxon>Bacillati</taxon>
        <taxon>Actinomycetota</taxon>
        <taxon>Actinomycetes</taxon>
        <taxon>Micrococcales</taxon>
        <taxon>Dermabacteraceae</taxon>
        <taxon>Brachybacterium</taxon>
    </lineage>
</organism>
<evidence type="ECO:0000313" key="2">
    <source>
        <dbReference type="Proteomes" id="UP001519290"/>
    </source>
</evidence>
<proteinExistence type="predicted"/>
<gene>
    <name evidence="1" type="ORF">JOF43_004239</name>
</gene>
<dbReference type="InterPro" id="IPR005583">
    <property type="entry name" value="YaaA"/>
</dbReference>
<reference evidence="1 2" key="1">
    <citation type="submission" date="2021-03" db="EMBL/GenBank/DDBJ databases">
        <title>Sequencing the genomes of 1000 actinobacteria strains.</title>
        <authorList>
            <person name="Klenk H.-P."/>
        </authorList>
    </citation>
    <scope>NUCLEOTIDE SEQUENCE [LARGE SCALE GENOMIC DNA]</scope>
    <source>
        <strain evidence="1 2">DSM 14566</strain>
    </source>
</reference>
<protein>
    <submittedName>
        <fullName evidence="1">Cytoplasmic iron level regulating protein YaaA (DUF328/UPF0246 family)</fullName>
    </submittedName>
</protein>
<dbReference type="RefSeq" id="WP_209905119.1">
    <property type="nucleotide sequence ID" value="NZ_BAAAJW010000001.1"/>
</dbReference>
<keyword evidence="2" id="KW-1185">Reference proteome</keyword>
<name>A0ABS4X744_9MICO</name>
<comment type="caution">
    <text evidence="1">The sequence shown here is derived from an EMBL/GenBank/DDBJ whole genome shotgun (WGS) entry which is preliminary data.</text>
</comment>
<dbReference type="Pfam" id="PF03883">
    <property type="entry name" value="H2O2_YaaD"/>
    <property type="match status" value="1"/>
</dbReference>
<dbReference type="EMBL" id="JAGIOD010000002">
    <property type="protein sequence ID" value="MBP2384250.1"/>
    <property type="molecule type" value="Genomic_DNA"/>
</dbReference>
<dbReference type="Proteomes" id="UP001519290">
    <property type="component" value="Unassembled WGS sequence"/>
</dbReference>
<sequence>MLILLPPSETKTRPAAGDAAALDVDGLGLPQLAESRRTMLRAARRTAAGKDAAARLGVPASSPELIERMARIESEPTAGALAVYSGVLYDQLSPAHSPAADRRVLVQSALFGLVDAGSDRIPAYRLSAGSTLSRLGKAGSWWSPRLKPVAAQLRREQAAEGAGVVVDCRSGSYRSMMAMRSGEGVQVLEVSPVQERGGVRTVISHEAKRYRGLVTRALLEAERTPISADEVVDVVRTAFGSGLRVELDADRLVVVDRVA</sequence>
<evidence type="ECO:0000313" key="1">
    <source>
        <dbReference type="EMBL" id="MBP2384250.1"/>
    </source>
</evidence>
<dbReference type="PANTHER" id="PTHR30283:SF4">
    <property type="entry name" value="PEROXIDE STRESS RESISTANCE PROTEIN YAAA"/>
    <property type="match status" value="1"/>
</dbReference>